<dbReference type="SUPFAM" id="SSF53613">
    <property type="entry name" value="Ribokinase-like"/>
    <property type="match status" value="1"/>
</dbReference>
<evidence type="ECO:0000313" key="6">
    <source>
        <dbReference type="Proteomes" id="UP001208689"/>
    </source>
</evidence>
<evidence type="ECO:0000259" key="4">
    <source>
        <dbReference type="Pfam" id="PF00294"/>
    </source>
</evidence>
<evidence type="ECO:0000256" key="3">
    <source>
        <dbReference type="ARBA" id="ARBA00022777"/>
    </source>
</evidence>
<evidence type="ECO:0000313" key="5">
    <source>
        <dbReference type="EMBL" id="UYP46385.1"/>
    </source>
</evidence>
<evidence type="ECO:0000256" key="1">
    <source>
        <dbReference type="ARBA" id="ARBA00010688"/>
    </source>
</evidence>
<keyword evidence="3 5" id="KW-0418">Kinase</keyword>
<dbReference type="InterPro" id="IPR002173">
    <property type="entry name" value="Carboh/pur_kinase_PfkB_CS"/>
</dbReference>
<dbReference type="Proteomes" id="UP001208689">
    <property type="component" value="Chromosome"/>
</dbReference>
<dbReference type="Pfam" id="PF00294">
    <property type="entry name" value="PfkB"/>
    <property type="match status" value="1"/>
</dbReference>
<evidence type="ECO:0000256" key="2">
    <source>
        <dbReference type="ARBA" id="ARBA00022679"/>
    </source>
</evidence>
<comment type="similarity">
    <text evidence="1">Belongs to the carbohydrate kinase PfkB family.</text>
</comment>
<dbReference type="EMBL" id="CP104013">
    <property type="protein sequence ID" value="UYP46385.1"/>
    <property type="molecule type" value="Genomic_DNA"/>
</dbReference>
<dbReference type="PANTHER" id="PTHR10584:SF166">
    <property type="entry name" value="RIBOKINASE"/>
    <property type="match status" value="1"/>
</dbReference>
<protein>
    <submittedName>
        <fullName evidence="5">Nucleoside kinase</fullName>
        <ecNumber evidence="5">2.7.1.213</ecNumber>
    </submittedName>
</protein>
<keyword evidence="2 5" id="KW-0808">Transferase</keyword>
<sequence length="322" mass="35652">MSNKDILVLGSIAYDYIMDFGGDLNKNLTSDPEKKVFNLAVMPHSKKINFGGTSGNISYNIAQLDSPVQVITSVGKDFIDLGYQKHMERFPSLIFRGNIHSDLFTASCYIVNDENHNQMIIFHEGAMKKCPEINLKKKNITNSGIKIASVSPDNVMAMMGWAKELKSLEIPFIFDPGQVTPAFSKEMLEEVIPLAYMLIGNEFEVNMILEKLNMSIEDLLKINSRVIITKGNKGSDCFFDEEIIHVGICKPSKVLDTTGAGDAFRAGLLVGIANDCSILEACQMGATLSSFSVETLGPQTQNYTSSSAKARYEQNFQKKYPL</sequence>
<dbReference type="PROSITE" id="PS00584">
    <property type="entry name" value="PFKB_KINASES_2"/>
    <property type="match status" value="1"/>
</dbReference>
<reference evidence="5" key="1">
    <citation type="submission" date="2022-09" db="EMBL/GenBank/DDBJ databases">
        <title>Actin cytoskeleton and complex cell architecture in an #Asgard archaeon.</title>
        <authorList>
            <person name="Ponce Toledo R.I."/>
            <person name="Schleper C."/>
            <person name="Rodrigues Oliveira T."/>
            <person name="Wollweber F."/>
            <person name="Xu J."/>
            <person name="Rittmann S."/>
            <person name="Klingl A."/>
            <person name="Pilhofer M."/>
        </authorList>
    </citation>
    <scope>NUCLEOTIDE SEQUENCE</scope>
    <source>
        <strain evidence="5">B-35</strain>
    </source>
</reference>
<keyword evidence="6" id="KW-1185">Reference proteome</keyword>
<dbReference type="Gene3D" id="3.40.1190.20">
    <property type="match status" value="1"/>
</dbReference>
<dbReference type="GO" id="GO:0043771">
    <property type="term" value="F:cytidine kinase activity"/>
    <property type="evidence" value="ECO:0007669"/>
    <property type="project" value="UniProtKB-EC"/>
</dbReference>
<dbReference type="InterPro" id="IPR029056">
    <property type="entry name" value="Ribokinase-like"/>
</dbReference>
<gene>
    <name evidence="5" type="ORF">NEF87_002670</name>
</gene>
<name>A0ABY6HSI6_9ARCH</name>
<dbReference type="PANTHER" id="PTHR10584">
    <property type="entry name" value="SUGAR KINASE"/>
    <property type="match status" value="1"/>
</dbReference>
<dbReference type="InterPro" id="IPR011611">
    <property type="entry name" value="PfkB_dom"/>
</dbReference>
<feature type="domain" description="Carbohydrate kinase PfkB" evidence="4">
    <location>
        <begin position="43"/>
        <end position="301"/>
    </location>
</feature>
<organism evidence="5 6">
    <name type="scientific">Candidatus Lokiarchaeum ossiferum</name>
    <dbReference type="NCBI Taxonomy" id="2951803"/>
    <lineage>
        <taxon>Archaea</taxon>
        <taxon>Promethearchaeati</taxon>
        <taxon>Promethearchaeota</taxon>
        <taxon>Promethearchaeia</taxon>
        <taxon>Promethearchaeales</taxon>
        <taxon>Promethearchaeaceae</taxon>
        <taxon>Candidatus Lokiarchaeum</taxon>
    </lineage>
</organism>
<dbReference type="EC" id="2.7.1.213" evidence="5"/>
<accession>A0ABY6HSI6</accession>
<proteinExistence type="inferred from homology"/>